<reference evidence="4" key="1">
    <citation type="submission" date="2017-02" db="EMBL/GenBank/DDBJ databases">
        <title>Comparative genomics and description of representatives of a novel lineage of planctomycetes thriving in anoxic sediments.</title>
        <authorList>
            <person name="Spring S."/>
            <person name="Bunk B."/>
            <person name="Sproer C."/>
        </authorList>
    </citation>
    <scope>NUCLEOTIDE SEQUENCE [LARGE SCALE GENOMIC DNA]</scope>
    <source>
        <strain evidence="4">SM-Chi-D1</strain>
    </source>
</reference>
<dbReference type="RefSeq" id="WP_186804669.1">
    <property type="nucleotide sequence ID" value="NZ_CP019646.1"/>
</dbReference>
<dbReference type="AlphaFoldDB" id="A0A1Q2MFZ1"/>
<dbReference type="Proteomes" id="UP000188181">
    <property type="component" value="Chromosome"/>
</dbReference>
<evidence type="ECO:0000313" key="3">
    <source>
        <dbReference type="EMBL" id="AQQ71569.1"/>
    </source>
</evidence>
<dbReference type="SUPFAM" id="SSF56436">
    <property type="entry name" value="C-type lectin-like"/>
    <property type="match status" value="1"/>
</dbReference>
<dbReference type="PANTHER" id="PTHR23150">
    <property type="entry name" value="SULFATASE MODIFYING FACTOR 1, 2"/>
    <property type="match status" value="1"/>
</dbReference>
<evidence type="ECO:0000313" key="4">
    <source>
        <dbReference type="Proteomes" id="UP000188181"/>
    </source>
</evidence>
<dbReference type="GO" id="GO:0120147">
    <property type="term" value="F:formylglycine-generating oxidase activity"/>
    <property type="evidence" value="ECO:0007669"/>
    <property type="project" value="TreeGrafter"/>
</dbReference>
<evidence type="ECO:0000259" key="2">
    <source>
        <dbReference type="Pfam" id="PF03781"/>
    </source>
</evidence>
<name>A0A1Q2MFZ1_9BACT</name>
<dbReference type="EC" id="2.7.11.1" evidence="3"/>
<sequence>MTVLEKIVNFVNPSSDTSSTPPPRSDSGSFLSSSKILTLDCGSGITMELKLVPAGTFTMGSKLDTAEQPPHKVTVRRSFYMAIYPVTQAQYKAVMSENPSCFPGENKPVENITWFDANNFCQKISGINNKKVILPSEAMWEYACKAGSKGHYCFNEKREMLAEYGWYDRNSGNSSQEVGQLSPNKFGLYDMHGNVLEWCGDEWHEDYENAPADERYWPSNDGFKIFRGGSWYSNSDRCRAEFRDGFSPNNHCNNLGFRVAISK</sequence>
<dbReference type="InterPro" id="IPR016187">
    <property type="entry name" value="CTDL_fold"/>
</dbReference>
<proteinExistence type="predicted"/>
<dbReference type="PANTHER" id="PTHR23150:SF19">
    <property type="entry name" value="FORMYLGLYCINE-GENERATING ENZYME"/>
    <property type="match status" value="1"/>
</dbReference>
<feature type="region of interest" description="Disordered" evidence="1">
    <location>
        <begin position="12"/>
        <end position="31"/>
    </location>
</feature>
<dbReference type="GO" id="GO:0004674">
    <property type="term" value="F:protein serine/threonine kinase activity"/>
    <property type="evidence" value="ECO:0007669"/>
    <property type="project" value="UniProtKB-EC"/>
</dbReference>
<gene>
    <name evidence="3" type="primary">pkn1_2</name>
    <name evidence="3" type="ORF">SMSP2_01945</name>
</gene>
<dbReference type="InterPro" id="IPR051043">
    <property type="entry name" value="Sulfatase_Mod_Factor_Kinase"/>
</dbReference>
<feature type="domain" description="Sulfatase-modifying factor enzyme-like" evidence="2">
    <location>
        <begin position="51"/>
        <end position="260"/>
    </location>
</feature>
<evidence type="ECO:0000256" key="1">
    <source>
        <dbReference type="SAM" id="MobiDB-lite"/>
    </source>
</evidence>
<protein>
    <submittedName>
        <fullName evidence="3">Serine/threonine-protein kinase pkn1</fullName>
        <ecNumber evidence="3">2.7.11.1</ecNumber>
    </submittedName>
</protein>
<dbReference type="InterPro" id="IPR042095">
    <property type="entry name" value="SUMF_sf"/>
</dbReference>
<keyword evidence="3" id="KW-0418">Kinase</keyword>
<keyword evidence="3" id="KW-0808">Transferase</keyword>
<organism evidence="3 4">
    <name type="scientific">Limihaloglobus sulfuriphilus</name>
    <dbReference type="NCBI Taxonomy" id="1851148"/>
    <lineage>
        <taxon>Bacteria</taxon>
        <taxon>Pseudomonadati</taxon>
        <taxon>Planctomycetota</taxon>
        <taxon>Phycisphaerae</taxon>
        <taxon>Sedimentisphaerales</taxon>
        <taxon>Sedimentisphaeraceae</taxon>
        <taxon>Limihaloglobus</taxon>
    </lineage>
</organism>
<dbReference type="KEGG" id="pbas:SMSP2_01945"/>
<dbReference type="InterPro" id="IPR005532">
    <property type="entry name" value="SUMF_dom"/>
</dbReference>
<dbReference type="Pfam" id="PF03781">
    <property type="entry name" value="FGE-sulfatase"/>
    <property type="match status" value="1"/>
</dbReference>
<dbReference type="EMBL" id="CP019646">
    <property type="protein sequence ID" value="AQQ71569.1"/>
    <property type="molecule type" value="Genomic_DNA"/>
</dbReference>
<feature type="compositionally biased region" description="Low complexity" evidence="1">
    <location>
        <begin position="13"/>
        <end position="29"/>
    </location>
</feature>
<keyword evidence="4" id="KW-1185">Reference proteome</keyword>
<accession>A0A1Q2MFZ1</accession>
<dbReference type="STRING" id="1851148.SMSP2_01945"/>
<dbReference type="Gene3D" id="3.90.1580.10">
    <property type="entry name" value="paralog of FGE (formylglycine-generating enzyme)"/>
    <property type="match status" value="1"/>
</dbReference>